<comment type="caution">
    <text evidence="1">The sequence shown here is derived from an EMBL/GenBank/DDBJ whole genome shotgun (WGS) entry which is preliminary data.</text>
</comment>
<dbReference type="EMBL" id="SWQE01000017">
    <property type="protein sequence ID" value="NFJ10637.1"/>
    <property type="molecule type" value="Genomic_DNA"/>
</dbReference>
<evidence type="ECO:0000313" key="2">
    <source>
        <dbReference type="Proteomes" id="UP000480039"/>
    </source>
</evidence>
<dbReference type="Proteomes" id="UP000480039">
    <property type="component" value="Unassembled WGS sequence"/>
</dbReference>
<protein>
    <submittedName>
        <fullName evidence="1">Uncharacterized protein</fullName>
    </submittedName>
</protein>
<dbReference type="AlphaFoldDB" id="A0A846JEY5"/>
<sequence>MEYLRGEKLRHLARFLKSDGLSLISDDIATVDKKNIMETENNIVIIGDAVVGEYEEFTKNYSLKISKSGLLGWDEDWFDGTINLHYIDREQQLILDGERYV</sequence>
<name>A0A846JEY5_CLOBO</name>
<gene>
    <name evidence="1" type="ORF">FC871_19700</name>
</gene>
<organism evidence="1 2">
    <name type="scientific">Clostridium botulinum</name>
    <dbReference type="NCBI Taxonomy" id="1491"/>
    <lineage>
        <taxon>Bacteria</taxon>
        <taxon>Bacillati</taxon>
        <taxon>Bacillota</taxon>
        <taxon>Clostridia</taxon>
        <taxon>Eubacteriales</taxon>
        <taxon>Clostridiaceae</taxon>
        <taxon>Clostridium</taxon>
    </lineage>
</organism>
<evidence type="ECO:0000313" key="1">
    <source>
        <dbReference type="EMBL" id="NFJ10637.1"/>
    </source>
</evidence>
<proteinExistence type="predicted"/>
<accession>A0A846JEY5</accession>
<reference evidence="1 2" key="1">
    <citation type="submission" date="2019-04" db="EMBL/GenBank/DDBJ databases">
        <title>Genome sequencing of Clostridium botulinum Groups I-IV and Clostridium butyricum.</title>
        <authorList>
            <person name="Brunt J."/>
            <person name="Van Vliet A.H.M."/>
            <person name="Stringer S.C."/>
            <person name="Carter A.T."/>
            <person name="Peck M.W."/>
        </authorList>
    </citation>
    <scope>NUCLEOTIDE SEQUENCE [LARGE SCALE GENOMIC DNA]</scope>
    <source>
        <strain evidence="1 2">Colworth BL30</strain>
    </source>
</reference>